<proteinExistence type="predicted"/>
<organism evidence="2 3">
    <name type="scientific">Gloeobacter kilaueensis (strain ATCC BAA-2537 / CCAP 1431/1 / ULC 316 / JS1)</name>
    <dbReference type="NCBI Taxonomy" id="1183438"/>
    <lineage>
        <taxon>Bacteria</taxon>
        <taxon>Bacillati</taxon>
        <taxon>Cyanobacteriota</taxon>
        <taxon>Cyanophyceae</taxon>
        <taxon>Gloeobacterales</taxon>
        <taxon>Gloeobacteraceae</taxon>
        <taxon>Gloeobacter</taxon>
    </lineage>
</organism>
<dbReference type="RefSeq" id="WP_023171494.1">
    <property type="nucleotide sequence ID" value="NC_022600.1"/>
</dbReference>
<dbReference type="Pfam" id="PF19864">
    <property type="entry name" value="Radical_SAM_N2"/>
    <property type="match status" value="1"/>
</dbReference>
<dbReference type="Proteomes" id="UP000017396">
    <property type="component" value="Chromosome"/>
</dbReference>
<dbReference type="STRING" id="1183438.GKIL_0239"/>
<dbReference type="KEGG" id="glj:GKIL_0239"/>
<gene>
    <name evidence="2" type="ORF">GKIL_0239</name>
</gene>
<dbReference type="EMBL" id="CP003587">
    <property type="protein sequence ID" value="AGY56486.1"/>
    <property type="molecule type" value="Genomic_DNA"/>
</dbReference>
<dbReference type="SMART" id="SM00729">
    <property type="entry name" value="Elp3"/>
    <property type="match status" value="1"/>
</dbReference>
<keyword evidence="3" id="KW-1185">Reference proteome</keyword>
<evidence type="ECO:0000313" key="3">
    <source>
        <dbReference type="Proteomes" id="UP000017396"/>
    </source>
</evidence>
<dbReference type="InterPro" id="IPR045784">
    <property type="entry name" value="Radical_SAM_N2"/>
</dbReference>
<dbReference type="OrthoDB" id="9806827at2"/>
<evidence type="ECO:0000259" key="1">
    <source>
        <dbReference type="SMART" id="SM00729"/>
    </source>
</evidence>
<reference evidence="2 3" key="1">
    <citation type="journal article" date="2013" name="PLoS ONE">
        <title>Cultivation and Complete Genome Sequencing of Gloeobacter kilaueensis sp. nov., from a Lava Cave in Kilauea Caldera, Hawai'i.</title>
        <authorList>
            <person name="Saw J.H."/>
            <person name="Schatz M."/>
            <person name="Brown M.V."/>
            <person name="Kunkel D.D."/>
            <person name="Foster J.S."/>
            <person name="Shick H."/>
            <person name="Christensen S."/>
            <person name="Hou S."/>
            <person name="Wan X."/>
            <person name="Donachie S.P."/>
        </authorList>
    </citation>
    <scope>NUCLEOTIDE SEQUENCE [LARGE SCALE GENOMIC DNA]</scope>
    <source>
        <strain evidence="3">JS</strain>
    </source>
</reference>
<dbReference type="AlphaFoldDB" id="U5QC97"/>
<dbReference type="Gene3D" id="3.40.50.280">
    <property type="entry name" value="Cobalamin-binding domain"/>
    <property type="match status" value="1"/>
</dbReference>
<dbReference type="Gene3D" id="3.80.30.20">
    <property type="entry name" value="tm_1862 like domain"/>
    <property type="match status" value="1"/>
</dbReference>
<dbReference type="GO" id="GO:0051536">
    <property type="term" value="F:iron-sulfur cluster binding"/>
    <property type="evidence" value="ECO:0007669"/>
    <property type="project" value="InterPro"/>
</dbReference>
<dbReference type="SUPFAM" id="SSF102114">
    <property type="entry name" value="Radical SAM enzymes"/>
    <property type="match status" value="1"/>
</dbReference>
<feature type="domain" description="Elp3/MiaA/NifB-like radical SAM core" evidence="1">
    <location>
        <begin position="217"/>
        <end position="429"/>
    </location>
</feature>
<dbReference type="eggNOG" id="COG1032">
    <property type="taxonomic scope" value="Bacteria"/>
</dbReference>
<dbReference type="Pfam" id="PF04055">
    <property type="entry name" value="Radical_SAM"/>
    <property type="match status" value="1"/>
</dbReference>
<dbReference type="InterPro" id="IPR058240">
    <property type="entry name" value="rSAM_sf"/>
</dbReference>
<dbReference type="GO" id="GO:0003824">
    <property type="term" value="F:catalytic activity"/>
    <property type="evidence" value="ECO:0007669"/>
    <property type="project" value="InterPro"/>
</dbReference>
<accession>U5QC97</accession>
<dbReference type="SFLD" id="SFLDS00029">
    <property type="entry name" value="Radical_SAM"/>
    <property type="match status" value="1"/>
</dbReference>
<dbReference type="HOGENOM" id="CLU_011543_3_3_3"/>
<evidence type="ECO:0000313" key="2">
    <source>
        <dbReference type="EMBL" id="AGY56486.1"/>
    </source>
</evidence>
<dbReference type="PANTHER" id="PTHR42731:SF1">
    <property type="entry name" value="RADICAL SAM DOMAIN PROTEIN"/>
    <property type="match status" value="1"/>
</dbReference>
<sequence>MFADEIRLFDLPAGDADAVPVIFAFPNTYEIGITSLGYQVVWRLLASCPGVEVARLFTDIHETLPARPELFGFSFSWELDYDNVLALLEKQRIPVWAAEREEEHPLVFGGGPVFTANPEPFALFFDFFLLGDGEELIAEVIAAYQQVRTASRRQKLLRLAQIPGVYVPAFYEGDYREGEARIEPVVEGIPATLERRTFRGGQLSHSAVVTERCAWPGIFMVEVARSCPEMCRFCLASYLTLPFRSANVETGLLPAIEKGLQVTNRLGLLGASVTQHPQFAQIIDYLARPEHADVRLSVSSVRTNTLSPQFCRTLAARGSQSVTIAIESGSERLRRIVNKKLSNDEIFSAAATASAAGLQGLKLYGMCGVPGEIQSDLDATAELLVRLKKQNPRLRLSFGCSTFVPKAHTPFQRYGVDPKAEKKLQSLQKALRPQGIDFRPESYNWSVIQALLSRGDRRVAQVLERTRHYGSTLGSFRRAFKDFKGQLPPLDYYVHAQWPDGATLPWQHLRTGLSESLLDRHLDQARSEMPVLTGGAAS</sequence>
<dbReference type="SFLD" id="SFLDG01082">
    <property type="entry name" value="B12-binding_domain_containing"/>
    <property type="match status" value="1"/>
</dbReference>
<dbReference type="InterPro" id="IPR023404">
    <property type="entry name" value="rSAM_horseshoe"/>
</dbReference>
<dbReference type="PATRIC" id="fig|1183438.3.peg.242"/>
<dbReference type="InterPro" id="IPR006638">
    <property type="entry name" value="Elp3/MiaA/NifB-like_rSAM"/>
</dbReference>
<protein>
    <submittedName>
        <fullName evidence="2">Radical SAM domain-containing protein</fullName>
    </submittedName>
</protein>
<name>U5QC97_GLOK1</name>
<dbReference type="PANTHER" id="PTHR42731">
    <property type="entry name" value="SLL1084 PROTEIN"/>
    <property type="match status" value="1"/>
</dbReference>
<dbReference type="InterPro" id="IPR007197">
    <property type="entry name" value="rSAM"/>
</dbReference>